<protein>
    <submittedName>
        <fullName evidence="3">Tigger transposable element-derived 4-like</fullName>
    </submittedName>
</protein>
<dbReference type="OrthoDB" id="125347at2759"/>
<dbReference type="AlphaFoldDB" id="A0A3M7Q5T8"/>
<evidence type="ECO:0000313" key="3">
    <source>
        <dbReference type="EMBL" id="RNA06562.1"/>
    </source>
</evidence>
<dbReference type="EMBL" id="REGN01007345">
    <property type="protein sequence ID" value="RNA06562.1"/>
    <property type="molecule type" value="Genomic_DNA"/>
</dbReference>
<reference evidence="3 4" key="1">
    <citation type="journal article" date="2018" name="Sci. Rep.">
        <title>Genomic signatures of local adaptation to the degree of environmental predictability in rotifers.</title>
        <authorList>
            <person name="Franch-Gras L."/>
            <person name="Hahn C."/>
            <person name="Garcia-Roger E.M."/>
            <person name="Carmona M.J."/>
            <person name="Serra M."/>
            <person name="Gomez A."/>
        </authorList>
    </citation>
    <scope>NUCLEOTIDE SEQUENCE [LARGE SCALE GENOMIC DNA]</scope>
    <source>
        <strain evidence="3">HYR1</strain>
    </source>
</reference>
<evidence type="ECO:0000259" key="2">
    <source>
        <dbReference type="Pfam" id="PF03221"/>
    </source>
</evidence>
<evidence type="ECO:0000313" key="4">
    <source>
        <dbReference type="Proteomes" id="UP000276133"/>
    </source>
</evidence>
<comment type="caution">
    <text evidence="3">The sequence shown here is derived from an EMBL/GenBank/DDBJ whole genome shotgun (WGS) entry which is preliminary data.</text>
</comment>
<gene>
    <name evidence="3" type="ORF">BpHYR1_045723</name>
</gene>
<keyword evidence="4" id="KW-1185">Reference proteome</keyword>
<keyword evidence="1" id="KW-0238">DNA-binding</keyword>
<accession>A0A3M7Q5T8</accession>
<dbReference type="GO" id="GO:0003677">
    <property type="term" value="F:DNA binding"/>
    <property type="evidence" value="ECO:0007669"/>
    <property type="project" value="UniProtKB-KW"/>
</dbReference>
<dbReference type="Proteomes" id="UP000276133">
    <property type="component" value="Unassembled WGS sequence"/>
</dbReference>
<name>A0A3M7Q5T8_BRAPC</name>
<feature type="domain" description="HTH CENPB-type" evidence="2">
    <location>
        <begin position="1"/>
        <end position="47"/>
    </location>
</feature>
<dbReference type="InterPro" id="IPR006600">
    <property type="entry name" value="HTH_CenpB_DNA-bd_dom"/>
</dbReference>
<sequence>ALDHWFKSVLAYKNITLNSPLIQAQAIKYATLLNQTDFKASNGWLNRHNIIFKTIVGEADLVDPTTIENWLKVLYSLISCLKWINFVASISFFKMNVEHSSDENKCFSKRIT</sequence>
<dbReference type="SUPFAM" id="SSF46689">
    <property type="entry name" value="Homeodomain-like"/>
    <property type="match status" value="1"/>
</dbReference>
<dbReference type="Gene3D" id="1.10.10.60">
    <property type="entry name" value="Homeodomain-like"/>
    <property type="match status" value="1"/>
</dbReference>
<organism evidence="3 4">
    <name type="scientific">Brachionus plicatilis</name>
    <name type="common">Marine rotifer</name>
    <name type="synonym">Brachionus muelleri</name>
    <dbReference type="NCBI Taxonomy" id="10195"/>
    <lineage>
        <taxon>Eukaryota</taxon>
        <taxon>Metazoa</taxon>
        <taxon>Spiralia</taxon>
        <taxon>Gnathifera</taxon>
        <taxon>Rotifera</taxon>
        <taxon>Eurotatoria</taxon>
        <taxon>Monogononta</taxon>
        <taxon>Pseudotrocha</taxon>
        <taxon>Ploima</taxon>
        <taxon>Brachionidae</taxon>
        <taxon>Brachionus</taxon>
    </lineage>
</organism>
<dbReference type="InterPro" id="IPR009057">
    <property type="entry name" value="Homeodomain-like_sf"/>
</dbReference>
<proteinExistence type="predicted"/>
<evidence type="ECO:0000256" key="1">
    <source>
        <dbReference type="ARBA" id="ARBA00023125"/>
    </source>
</evidence>
<feature type="non-terminal residue" evidence="3">
    <location>
        <position position="1"/>
    </location>
</feature>
<dbReference type="Pfam" id="PF03221">
    <property type="entry name" value="HTH_Tnp_Tc5"/>
    <property type="match status" value="1"/>
</dbReference>